<dbReference type="Proteomes" id="UP000316196">
    <property type="component" value="Unassembled WGS sequence"/>
</dbReference>
<dbReference type="InterPro" id="IPR039564">
    <property type="entry name" value="Peptidase_C39-like"/>
</dbReference>
<dbReference type="Gene3D" id="3.90.70.10">
    <property type="entry name" value="Cysteine proteinases"/>
    <property type="match status" value="1"/>
</dbReference>
<gene>
    <name evidence="4" type="ORF">FB460_0351</name>
</gene>
<evidence type="ECO:0000313" key="5">
    <source>
        <dbReference type="Proteomes" id="UP000316196"/>
    </source>
</evidence>
<dbReference type="AlphaFoldDB" id="A0A542ZQD9"/>
<feature type="chain" id="PRO_5022203507" evidence="2">
    <location>
        <begin position="34"/>
        <end position="584"/>
    </location>
</feature>
<feature type="region of interest" description="Disordered" evidence="1">
    <location>
        <begin position="369"/>
        <end position="403"/>
    </location>
</feature>
<comment type="caution">
    <text evidence="4">The sequence shown here is derived from an EMBL/GenBank/DDBJ whole genome shotgun (WGS) entry which is preliminary data.</text>
</comment>
<organism evidence="4 5">
    <name type="scientific">Propioniferax innocua</name>
    <dbReference type="NCBI Taxonomy" id="1753"/>
    <lineage>
        <taxon>Bacteria</taxon>
        <taxon>Bacillati</taxon>
        <taxon>Actinomycetota</taxon>
        <taxon>Actinomycetes</taxon>
        <taxon>Propionibacteriales</taxon>
        <taxon>Propionibacteriaceae</taxon>
        <taxon>Propioniferax</taxon>
    </lineage>
</organism>
<feature type="domain" description="Peptidase C39-like" evidence="3">
    <location>
        <begin position="419"/>
        <end position="551"/>
    </location>
</feature>
<feature type="signal peptide" evidence="2">
    <location>
        <begin position="1"/>
        <end position="33"/>
    </location>
</feature>
<dbReference type="EMBL" id="VFOR01000001">
    <property type="protein sequence ID" value="TQL62571.1"/>
    <property type="molecule type" value="Genomic_DNA"/>
</dbReference>
<proteinExistence type="predicted"/>
<dbReference type="Pfam" id="PF13529">
    <property type="entry name" value="Peptidase_C39_2"/>
    <property type="match status" value="1"/>
</dbReference>
<dbReference type="OrthoDB" id="2607492at2"/>
<reference evidence="4 5" key="1">
    <citation type="submission" date="2019-06" db="EMBL/GenBank/DDBJ databases">
        <title>Sequencing the genomes of 1000 actinobacteria strains.</title>
        <authorList>
            <person name="Klenk H.-P."/>
        </authorList>
    </citation>
    <scope>NUCLEOTIDE SEQUENCE [LARGE SCALE GENOMIC DNA]</scope>
    <source>
        <strain evidence="4 5">DSM 8251</strain>
    </source>
</reference>
<name>A0A542ZQD9_9ACTN</name>
<sequence length="584" mass="60894">MSVSHTTRRIAATAAGAALLAGGVLIQPWTADAAADVPTQLNGYALSEAERSNMRLLVDRADELPGDHEQRAHTLAVATWWAIKEGPLSIPASDIYNNCHENGADHRGGDGDPLFECNDPAGTDIWQVGIHGVQVAAVSADQVSTVLPGSSVDDALVASLSDHGVDPEGETGQAVRNGSQRLQQGWLARHAVLGTVAVAQAAEAECLSGAEASWCFSTGTATWPSQYRYAPDLATSLAVVSELEQAYADMLDGVVADAPAETPVEDAPTTSVPTADTATAQATVLNTGGIGLNVRASSSFSSEVVGFLQTGEQVTITCQTVGDAVHNGIAGWTTDLWNRTDAGAYVADSWLDTGHSYRIPGIPDCADLDSGVEPTAEPTTEPTPEPTAEPTTNPTTQPGGSLMVPPGELVAVRQGQGHYSQWTDCGPTSAVVVTLAMGITPEGWDPNAPVHAIQAMREPAHMNVSADAHVNGTSSAEVAAGLASYGISTREVHTTDEILSAAQQGKPSVINGMTAVFPWQQDLSDPSYQVAHWVALLGYDAGTGEYLVVDPVSSVDANQVHRATEDQVRAYIEARGWSLGVIAE</sequence>
<evidence type="ECO:0000259" key="3">
    <source>
        <dbReference type="Pfam" id="PF13529"/>
    </source>
</evidence>
<dbReference type="RefSeq" id="WP_142092394.1">
    <property type="nucleotide sequence ID" value="NZ_BAAAMD010000001.1"/>
</dbReference>
<keyword evidence="5" id="KW-1185">Reference proteome</keyword>
<protein>
    <submittedName>
        <fullName evidence="4">Peptidase C39-like protein</fullName>
    </submittedName>
</protein>
<evidence type="ECO:0000313" key="4">
    <source>
        <dbReference type="EMBL" id="TQL62571.1"/>
    </source>
</evidence>
<keyword evidence="2" id="KW-0732">Signal</keyword>
<evidence type="ECO:0000256" key="2">
    <source>
        <dbReference type="SAM" id="SignalP"/>
    </source>
</evidence>
<accession>A0A542ZQD9</accession>
<evidence type="ECO:0000256" key="1">
    <source>
        <dbReference type="SAM" id="MobiDB-lite"/>
    </source>
</evidence>